<protein>
    <submittedName>
        <fullName evidence="3">Uncharacterized protein</fullName>
    </submittedName>
</protein>
<evidence type="ECO:0000313" key="4">
    <source>
        <dbReference type="Proteomes" id="UP000218811"/>
    </source>
</evidence>
<keyword evidence="4" id="KW-1185">Reference proteome</keyword>
<gene>
    <name evidence="3" type="ORF">WOLCODRAFT_145740</name>
</gene>
<keyword evidence="2" id="KW-0732">Signal</keyword>
<feature type="compositionally biased region" description="Low complexity" evidence="1">
    <location>
        <begin position="249"/>
        <end position="265"/>
    </location>
</feature>
<feature type="signal peptide" evidence="2">
    <location>
        <begin position="1"/>
        <end position="22"/>
    </location>
</feature>
<feature type="region of interest" description="Disordered" evidence="1">
    <location>
        <begin position="398"/>
        <end position="428"/>
    </location>
</feature>
<feature type="region of interest" description="Disordered" evidence="1">
    <location>
        <begin position="246"/>
        <end position="286"/>
    </location>
</feature>
<reference evidence="3 4" key="1">
    <citation type="journal article" date="2012" name="Science">
        <title>The Paleozoic origin of enzymatic lignin decomposition reconstructed from 31 fungal genomes.</title>
        <authorList>
            <person name="Floudas D."/>
            <person name="Binder M."/>
            <person name="Riley R."/>
            <person name="Barry K."/>
            <person name="Blanchette R.A."/>
            <person name="Henrissat B."/>
            <person name="Martinez A.T."/>
            <person name="Otillar R."/>
            <person name="Spatafora J.W."/>
            <person name="Yadav J.S."/>
            <person name="Aerts A."/>
            <person name="Benoit I."/>
            <person name="Boyd A."/>
            <person name="Carlson A."/>
            <person name="Copeland A."/>
            <person name="Coutinho P.M."/>
            <person name="de Vries R.P."/>
            <person name="Ferreira P."/>
            <person name="Findley K."/>
            <person name="Foster B."/>
            <person name="Gaskell J."/>
            <person name="Glotzer D."/>
            <person name="Gorecki P."/>
            <person name="Heitman J."/>
            <person name="Hesse C."/>
            <person name="Hori C."/>
            <person name="Igarashi K."/>
            <person name="Jurgens J.A."/>
            <person name="Kallen N."/>
            <person name="Kersten P."/>
            <person name="Kohler A."/>
            <person name="Kuees U."/>
            <person name="Kumar T.K.A."/>
            <person name="Kuo A."/>
            <person name="LaButti K."/>
            <person name="Larrondo L.F."/>
            <person name="Lindquist E."/>
            <person name="Ling A."/>
            <person name="Lombard V."/>
            <person name="Lucas S."/>
            <person name="Lundell T."/>
            <person name="Martin R."/>
            <person name="McLaughlin D.J."/>
            <person name="Morgenstern I."/>
            <person name="Morin E."/>
            <person name="Murat C."/>
            <person name="Nagy L.G."/>
            <person name="Nolan M."/>
            <person name="Ohm R.A."/>
            <person name="Patyshakuliyeva A."/>
            <person name="Rokas A."/>
            <person name="Ruiz-Duenas F.J."/>
            <person name="Sabat G."/>
            <person name="Salamov A."/>
            <person name="Samejima M."/>
            <person name="Schmutz J."/>
            <person name="Slot J.C."/>
            <person name="St John F."/>
            <person name="Stenlid J."/>
            <person name="Sun H."/>
            <person name="Sun S."/>
            <person name="Syed K."/>
            <person name="Tsang A."/>
            <person name="Wiebenga A."/>
            <person name="Young D."/>
            <person name="Pisabarro A."/>
            <person name="Eastwood D.C."/>
            <person name="Martin F."/>
            <person name="Cullen D."/>
            <person name="Grigoriev I.V."/>
            <person name="Hibbett D.S."/>
        </authorList>
    </citation>
    <scope>NUCLEOTIDE SEQUENCE [LARGE SCALE GENOMIC DNA]</scope>
    <source>
        <strain evidence="3 4">MD-104</strain>
    </source>
</reference>
<dbReference type="Proteomes" id="UP000218811">
    <property type="component" value="Unassembled WGS sequence"/>
</dbReference>
<dbReference type="EMBL" id="KB467843">
    <property type="protein sequence ID" value="PCH35269.1"/>
    <property type="molecule type" value="Genomic_DNA"/>
</dbReference>
<evidence type="ECO:0000256" key="2">
    <source>
        <dbReference type="SAM" id="SignalP"/>
    </source>
</evidence>
<name>A0A2H3J939_WOLCO</name>
<evidence type="ECO:0000256" key="1">
    <source>
        <dbReference type="SAM" id="MobiDB-lite"/>
    </source>
</evidence>
<dbReference type="AlphaFoldDB" id="A0A2H3J939"/>
<feature type="chain" id="PRO_5013601595" evidence="2">
    <location>
        <begin position="23"/>
        <end position="428"/>
    </location>
</feature>
<feature type="region of interest" description="Disordered" evidence="1">
    <location>
        <begin position="360"/>
        <end position="382"/>
    </location>
</feature>
<sequence>MAIQPAIASIYYLTWSLQGLLACNLSAAPLDMPCDRSSGHYADSTYLLKKATEKSALKRLSMVSLSLLAQIGATGADIRICNRLMTIYTTTIPGMSRCRTDLPREREAVLKRPRLVKERKWMKRSALQQLHRLACRDPQCGHSNVFQPNLPEDYVYLYDDDLYGPHTPLPCKSLSNGDMQAATRSSPTTQVMNVPLMDLEPVDAQLEPARIEARVTDTEDSSERRLNLQEIREVVERLKPLLMLMSVPPSSDAGTESASSSSSEPELPKPSPMLPSAEPSPDTGVPLVPSLCAPPLLPAELEYKSLLFTESPEELLARKPRGSLSIFGGYTYEDSVRDAAIDAQTADLRRQMEAKWRVRHSDNRAKYTQRAPTSASLRRRHSPYPSLTMLGVAYARSSASNANHETQLVADCEEQDQSDENMRGTNPL</sequence>
<accession>A0A2H3J939</accession>
<organism evidence="3 4">
    <name type="scientific">Wolfiporia cocos (strain MD-104)</name>
    <name type="common">Brown rot fungus</name>
    <dbReference type="NCBI Taxonomy" id="742152"/>
    <lineage>
        <taxon>Eukaryota</taxon>
        <taxon>Fungi</taxon>
        <taxon>Dikarya</taxon>
        <taxon>Basidiomycota</taxon>
        <taxon>Agaricomycotina</taxon>
        <taxon>Agaricomycetes</taxon>
        <taxon>Polyporales</taxon>
        <taxon>Phaeolaceae</taxon>
        <taxon>Wolfiporia</taxon>
    </lineage>
</organism>
<proteinExistence type="predicted"/>
<evidence type="ECO:0000313" key="3">
    <source>
        <dbReference type="EMBL" id="PCH35269.1"/>
    </source>
</evidence>